<dbReference type="Pfam" id="PF22725">
    <property type="entry name" value="GFO_IDH_MocA_C3"/>
    <property type="match status" value="1"/>
</dbReference>
<reference evidence="4 5" key="1">
    <citation type="submission" date="2018-09" db="EMBL/GenBank/DDBJ databases">
        <authorList>
            <person name="Le Fleche-Mateos A."/>
        </authorList>
    </citation>
    <scope>NUCLEOTIDE SEQUENCE [LARGE SCALE GENOMIC DNA]</scope>
    <source>
        <strain evidence="4 5">DSM 27399</strain>
    </source>
</reference>
<evidence type="ECO:0000313" key="5">
    <source>
        <dbReference type="Proteomes" id="UP000284908"/>
    </source>
</evidence>
<feature type="domain" description="Gfo/Idh/MocA-like oxidoreductase N-terminal" evidence="2">
    <location>
        <begin position="5"/>
        <end position="125"/>
    </location>
</feature>
<dbReference type="PANTHER" id="PTHR43818">
    <property type="entry name" value="BCDNA.GH03377"/>
    <property type="match status" value="1"/>
</dbReference>
<dbReference type="SUPFAM" id="SSF55347">
    <property type="entry name" value="Glyceraldehyde-3-phosphate dehydrogenase-like, C-terminal domain"/>
    <property type="match status" value="1"/>
</dbReference>
<dbReference type="InterPro" id="IPR050463">
    <property type="entry name" value="Gfo/Idh/MocA_oxidrdct_glycsds"/>
</dbReference>
<keyword evidence="5" id="KW-1185">Reference proteome</keyword>
<dbReference type="InterPro" id="IPR036291">
    <property type="entry name" value="NAD(P)-bd_dom_sf"/>
</dbReference>
<dbReference type="RefSeq" id="WP_120135099.1">
    <property type="nucleotide sequence ID" value="NZ_RAHH01000043.1"/>
</dbReference>
<comment type="caution">
    <text evidence="4">The sequence shown here is derived from an EMBL/GenBank/DDBJ whole genome shotgun (WGS) entry which is preliminary data.</text>
</comment>
<protein>
    <submittedName>
        <fullName evidence="4">Gfo/Idh/MocA family oxidoreductase</fullName>
    </submittedName>
</protein>
<dbReference type="SUPFAM" id="SSF51735">
    <property type="entry name" value="NAD(P)-binding Rossmann-fold domains"/>
    <property type="match status" value="1"/>
</dbReference>
<evidence type="ECO:0000313" key="4">
    <source>
        <dbReference type="EMBL" id="RJT34213.1"/>
    </source>
</evidence>
<dbReference type="Gene3D" id="3.30.360.10">
    <property type="entry name" value="Dihydrodipicolinate Reductase, domain 2"/>
    <property type="match status" value="1"/>
</dbReference>
<accession>A0A419N2C7</accession>
<dbReference type="Pfam" id="PF01408">
    <property type="entry name" value="GFO_IDH_MocA"/>
    <property type="match status" value="1"/>
</dbReference>
<keyword evidence="1" id="KW-0560">Oxidoreductase</keyword>
<dbReference type="PANTHER" id="PTHR43818:SF11">
    <property type="entry name" value="BCDNA.GH03377"/>
    <property type="match status" value="1"/>
</dbReference>
<evidence type="ECO:0000259" key="3">
    <source>
        <dbReference type="Pfam" id="PF22725"/>
    </source>
</evidence>
<gene>
    <name evidence="4" type="ORF">D6C13_23585</name>
</gene>
<dbReference type="InterPro" id="IPR000683">
    <property type="entry name" value="Gfo/Idh/MocA-like_OxRdtase_N"/>
</dbReference>
<dbReference type="Gene3D" id="3.40.50.720">
    <property type="entry name" value="NAD(P)-binding Rossmann-like Domain"/>
    <property type="match status" value="1"/>
</dbReference>
<dbReference type="InterPro" id="IPR055170">
    <property type="entry name" value="GFO_IDH_MocA-like_dom"/>
</dbReference>
<sequence length="358" mass="39184">MTVPRIGVVGGGVYGTAMLKCFAGAHRQGLVTLVALADLDENVLKRQGENFAIAGYQHYQQMFAEAALDAVAVATPDHLHAEVVLAAAAAGLHVLAQKPLDTDVTRARKMIDTCAEHNVMLFVDFHKRFDPAHQRLKQEISAGKLGPIQYGYVCMEDKIIVPSGWLRKWAASSSPSWFIGVHFYDLVWWLLDSQPVSVFAQGHKGKLTSLGIDTWDSVCSRVTFANGATFSFDISWILPDSFPSIVNQQIRVVGQEGIAEVDSQDRGMFCATSDSAESQVINAFGAQEYQHPVWGPQMQGYTFSSMLYFLELIALLKRGEVTLSQLQGKYPDGESAMASTRIGAAIDRSLQLGQPVTL</sequence>
<evidence type="ECO:0000259" key="2">
    <source>
        <dbReference type="Pfam" id="PF01408"/>
    </source>
</evidence>
<dbReference type="OrthoDB" id="9781031at2"/>
<proteinExistence type="predicted"/>
<organism evidence="4 5">
    <name type="scientific">Rahnella woolbedingensis</name>
    <dbReference type="NCBI Taxonomy" id="1510574"/>
    <lineage>
        <taxon>Bacteria</taxon>
        <taxon>Pseudomonadati</taxon>
        <taxon>Pseudomonadota</taxon>
        <taxon>Gammaproteobacteria</taxon>
        <taxon>Enterobacterales</taxon>
        <taxon>Yersiniaceae</taxon>
        <taxon>Rahnella</taxon>
    </lineage>
</organism>
<evidence type="ECO:0000256" key="1">
    <source>
        <dbReference type="ARBA" id="ARBA00023002"/>
    </source>
</evidence>
<dbReference type="EMBL" id="RAHH01000043">
    <property type="protein sequence ID" value="RJT34213.1"/>
    <property type="molecule type" value="Genomic_DNA"/>
</dbReference>
<name>A0A419N2C7_9GAMM</name>
<feature type="domain" description="GFO/IDH/MocA-like oxidoreductase" evidence="3">
    <location>
        <begin position="133"/>
        <end position="259"/>
    </location>
</feature>
<dbReference type="GO" id="GO:0016491">
    <property type="term" value="F:oxidoreductase activity"/>
    <property type="evidence" value="ECO:0007669"/>
    <property type="project" value="UniProtKB-KW"/>
</dbReference>
<dbReference type="GO" id="GO:0000166">
    <property type="term" value="F:nucleotide binding"/>
    <property type="evidence" value="ECO:0007669"/>
    <property type="project" value="InterPro"/>
</dbReference>
<dbReference type="AlphaFoldDB" id="A0A419N2C7"/>
<dbReference type="Proteomes" id="UP000284908">
    <property type="component" value="Unassembled WGS sequence"/>
</dbReference>